<feature type="chain" id="PRO_5025547831" evidence="2">
    <location>
        <begin position="32"/>
        <end position="263"/>
    </location>
</feature>
<feature type="region of interest" description="Disordered" evidence="1">
    <location>
        <begin position="226"/>
        <end position="263"/>
    </location>
</feature>
<feature type="compositionally biased region" description="Polar residues" evidence="1">
    <location>
        <begin position="241"/>
        <end position="256"/>
    </location>
</feature>
<evidence type="ECO:0000256" key="2">
    <source>
        <dbReference type="SAM" id="SignalP"/>
    </source>
</evidence>
<protein>
    <submittedName>
        <fullName evidence="3">Helicostatin</fullName>
    </submittedName>
</protein>
<accession>A0A6A4VUF4</accession>
<organism evidence="3 4">
    <name type="scientific">Amphibalanus amphitrite</name>
    <name type="common">Striped barnacle</name>
    <name type="synonym">Balanus amphitrite</name>
    <dbReference type="NCBI Taxonomy" id="1232801"/>
    <lineage>
        <taxon>Eukaryota</taxon>
        <taxon>Metazoa</taxon>
        <taxon>Ecdysozoa</taxon>
        <taxon>Arthropoda</taxon>
        <taxon>Crustacea</taxon>
        <taxon>Multicrustacea</taxon>
        <taxon>Cirripedia</taxon>
        <taxon>Thoracica</taxon>
        <taxon>Thoracicalcarea</taxon>
        <taxon>Balanomorpha</taxon>
        <taxon>Balanoidea</taxon>
        <taxon>Balanidae</taxon>
        <taxon>Amphibalaninae</taxon>
        <taxon>Amphibalanus</taxon>
    </lineage>
</organism>
<gene>
    <name evidence="3" type="primary">ALLP</name>
    <name evidence="3" type="ORF">FJT64_000681</name>
</gene>
<dbReference type="Proteomes" id="UP000440578">
    <property type="component" value="Unassembled WGS sequence"/>
</dbReference>
<reference evidence="3 4" key="1">
    <citation type="submission" date="2019-07" db="EMBL/GenBank/DDBJ databases">
        <title>Draft genome assembly of a fouling barnacle, Amphibalanus amphitrite (Darwin, 1854): The first reference genome for Thecostraca.</title>
        <authorList>
            <person name="Kim W."/>
        </authorList>
    </citation>
    <scope>NUCLEOTIDE SEQUENCE [LARGE SCALE GENOMIC DNA]</scope>
    <source>
        <strain evidence="3">SNU_AA5</strain>
        <tissue evidence="3">Soma without cirri and trophi</tissue>
    </source>
</reference>
<sequence>MRPRPEMMSCRLMLATLLALATLVTPRSASAKQLGQNQQLATDLLDDNYDDTYDLEPDGEDVEKRDRTYGFGLGKRDQNRPYRAYGFGLGKRGRPYSTYGFGLGKRERTYGFGLGKRERTYGFGLGKRQPSYAFGLGKRPSASQYAFGLGKRNGHDDIPNKRPTYGFGLGKRSWSWFEGPTRDVLKRPSYGFGLGKRSAPAAVDEDLLDDPDTALLLMTAARDLADGEAKSPAGRHRVGSDSGQTHTQPEDASSQEKGVRFQL</sequence>
<evidence type="ECO:0000256" key="1">
    <source>
        <dbReference type="SAM" id="MobiDB-lite"/>
    </source>
</evidence>
<dbReference type="AlphaFoldDB" id="A0A6A4VUF4"/>
<dbReference type="OrthoDB" id="6349086at2759"/>
<proteinExistence type="predicted"/>
<comment type="caution">
    <text evidence="3">The sequence shown here is derived from an EMBL/GenBank/DDBJ whole genome shotgun (WGS) entry which is preliminary data.</text>
</comment>
<keyword evidence="2" id="KW-0732">Signal</keyword>
<dbReference type="EMBL" id="VIIS01001631">
    <property type="protein sequence ID" value="KAF0295244.1"/>
    <property type="molecule type" value="Genomic_DNA"/>
</dbReference>
<keyword evidence="4" id="KW-1185">Reference proteome</keyword>
<name>A0A6A4VUF4_AMPAM</name>
<feature type="signal peptide" evidence="2">
    <location>
        <begin position="1"/>
        <end position="31"/>
    </location>
</feature>
<evidence type="ECO:0000313" key="3">
    <source>
        <dbReference type="EMBL" id="KAF0295244.1"/>
    </source>
</evidence>
<evidence type="ECO:0000313" key="4">
    <source>
        <dbReference type="Proteomes" id="UP000440578"/>
    </source>
</evidence>